<organism evidence="2 3">
    <name type="scientific">Haloarcula tailed virus 3</name>
    <dbReference type="NCBI Taxonomy" id="2877990"/>
    <lineage>
        <taxon>Viruses</taxon>
        <taxon>Duplodnaviria</taxon>
        <taxon>Heunggongvirae</taxon>
        <taxon>Uroviricota</taxon>
        <taxon>Caudoviricetes</taxon>
        <taxon>Kirjokansivirales</taxon>
        <taxon>Pyrstoviridae</taxon>
        <taxon>Hatrivirus</taxon>
        <taxon>Hatrivirus caudatum</taxon>
        <taxon>Hatrivirus HATV3</taxon>
    </lineage>
</organism>
<gene>
    <name evidence="2" type="ORF">HATV-3_gp82</name>
</gene>
<proteinExistence type="predicted"/>
<feature type="transmembrane region" description="Helical" evidence="1">
    <location>
        <begin position="26"/>
        <end position="45"/>
    </location>
</feature>
<dbReference type="Proteomes" id="UP000827845">
    <property type="component" value="Segment"/>
</dbReference>
<keyword evidence="1" id="KW-0812">Transmembrane</keyword>
<dbReference type="EMBL" id="MZ334527">
    <property type="protein sequence ID" value="UBF23432.1"/>
    <property type="molecule type" value="Genomic_DNA"/>
</dbReference>
<reference evidence="2" key="1">
    <citation type="submission" date="2021-05" db="EMBL/GenBank/DDBJ databases">
        <title>Diversity, taxonomy and evolution of archaeal viruses of the class Caudoviricetes.</title>
        <authorList>
            <person name="Liu Y."/>
            <person name="Demina T.A."/>
            <person name="Roux S."/>
            <person name="Aiewsakun P."/>
            <person name="Kazlauskas D."/>
            <person name="Simmonds P."/>
            <person name="Prangishvili D."/>
            <person name="Oksanen H.M."/>
            <person name="Krupovic M."/>
        </authorList>
    </citation>
    <scope>NUCLEOTIDE SEQUENCE</scope>
    <source>
        <strain evidence="2">HATV-3/30</strain>
    </source>
</reference>
<evidence type="ECO:0000256" key="1">
    <source>
        <dbReference type="SAM" id="Phobius"/>
    </source>
</evidence>
<keyword evidence="1" id="KW-1133">Transmembrane helix</keyword>
<sequence>MSKTAAYIYGVVAGYWIGAGYAPTGIGIYGAGFLSLVLITIAYYLEKQDNGN</sequence>
<evidence type="ECO:0000313" key="2">
    <source>
        <dbReference type="EMBL" id="UBF23432.1"/>
    </source>
</evidence>
<accession>A0AAE8XZ58</accession>
<name>A0AAE8XZ58_9CAUD</name>
<evidence type="ECO:0000313" key="3">
    <source>
        <dbReference type="Proteomes" id="UP000827845"/>
    </source>
</evidence>
<keyword evidence="1" id="KW-0472">Membrane</keyword>
<keyword evidence="3" id="KW-1185">Reference proteome</keyword>
<protein>
    <submittedName>
        <fullName evidence="2">Uncharacterized protein</fullName>
    </submittedName>
</protein>